<dbReference type="VEuPathDB" id="AmoebaDB:EHI8A_077000"/>
<dbReference type="Proteomes" id="UP000078387">
    <property type="component" value="Unassembled WGS sequence"/>
</dbReference>
<gene>
    <name evidence="1" type="ORF">CL6EHI_159320</name>
</gene>
<dbReference type="OMA" id="WLDVFQL"/>
<organism evidence="1 2">
    <name type="scientific">Entamoeba histolytica</name>
    <dbReference type="NCBI Taxonomy" id="5759"/>
    <lineage>
        <taxon>Eukaryota</taxon>
        <taxon>Amoebozoa</taxon>
        <taxon>Evosea</taxon>
        <taxon>Archamoebae</taxon>
        <taxon>Mastigamoebida</taxon>
        <taxon>Entamoebidae</taxon>
        <taxon>Entamoeba</taxon>
    </lineage>
</organism>
<evidence type="ECO:0000313" key="2">
    <source>
        <dbReference type="Proteomes" id="UP000078387"/>
    </source>
</evidence>
<protein>
    <submittedName>
        <fullName evidence="1">Uncharacterized protein</fullName>
    </submittedName>
</protein>
<sequence length="1406" mass="163353">MGFRVKFKVKCQGIHTNINDSFLMNIKEVFFQKECKDYKGYIKVIEIQDISCKENKKMCLFNSSQNEQTNFIEFEKKVDEGQLKKMSINISSPIIAISPIQIKQCIEFLKPIMNTIIQFIHLIWMSIKRSFNFISSLIDGEPKENINTIKSYNDYQCFIKHWIIYIKDKEWFDVFQLKGYTSMTYSNDWGNEQLRIILMNYQIISSSHIITKVPDILCPTTTIIILQRNKIKDIYWNLEICNDNIDINISSSDICNLKQLYMQYHHFGNENTNNEYYPIELYPIQRVFHLNISQNVKKALRSLQIHGNIDISIYKDDNESNKWWSYPICKLSFEEMFIRRVMNENTSFKWDGDGYIQVTSFVYDLDEWFFVLEPTNFTIKSTQRNIPQIFCKEVALNVFPSFMKDINDFCYSLQKKPDNDSISFSDFKMIQFKNTTPFKVVVKTSTKEYTINELTEMLISFHELFIIHINGFEPIQIHLKTSQYNLLRNGKFSGKLIVLYKNNCLTLTSGILLINHINEQFSLTFKSFQNPKPYNITLSPFKEYSFHPIITTIPIHLMLSNGSSISMPDVNEQHNDGILKSEVVSLSNHSISLIFNTSSIDSISFYEIHLYNRFQIISSLPYKTNYHFKSNSKSNQLIIDPFHSETITDIPTEISLRLEKALNGYYLPSQERYCFKLPSNDKPFQINEFMRGKLTTNVGITTLEIWIPVYVINNSIIPIMWNELKIMNDFKAYPSSTSVVTESTTFVIEDKSDCYAFNVSVGLNYNIIASCKTQQYIITSSQHCYQPKPSEHMIFVSLQHKFVFHNETNYSFNFKTHQQEGVIYPKSMIPLLTKQILLERNGIKRLLNLDQSMSSDLFFDGIYHVSIKRTNDVFVCTLSGCSSPTLRIENELNIDLDVKQKMCKYIFHIPSMKGCPIAWEDLNKEKTFIINGTEVSPFKINTTKIKINDNNCIVSFKLEKGVVMKIQYQEEVEENSIKIMELKVLTIGISVFDKFAKEILFGSIFGFKCIGGINEEIALEVCCDYFQIDSMWEDNVGPISIVSMNSDKSEWIEEETQRMVHFGISFVPSFQTSLTYIKFLTFNIQPLKIQTDTLLLSKLIQLKDDFRLLKRYKVSNPMQLIVDYLKINPISLSIQIQNKGVNKNSPSFIQYLSNLGGISLTLILPSFDLNEIESTPSLLISSYKNVLMDQFGTSTLISLFLGFYKIKPIESLSAFIYRLPHSSSLFDYKVIPYDIILTKEKFELLLTGNFGIRVYLIPSFKNTSINLKGLNERRKPRRTRMPSLPFDFHFEFGRSLTNKVGIFGVIDFVGRFDSNGQYAIILWKKQNEWYLSYLKRNCCENDVSLIWNCLGTLITSFTSTSNGIEVNADTTKYIQNFPSSQIQKIKDLLFNSKELIGDISHSISFN</sequence>
<dbReference type="VEuPathDB" id="AmoebaDB:KM1_135650"/>
<dbReference type="VEuPathDB" id="AmoebaDB:EHI7A_074630"/>
<dbReference type="VEuPathDB" id="AmoebaDB:EHI5A_114820"/>
<evidence type="ECO:0000313" key="1">
    <source>
        <dbReference type="EMBL" id="GAT93277.1"/>
    </source>
</evidence>
<proteinExistence type="predicted"/>
<accession>A0A5K1VQK6</accession>
<comment type="caution">
    <text evidence="1">The sequence shown here is derived from an EMBL/GenBank/DDBJ whole genome shotgun (WGS) entry which is preliminary data.</text>
</comment>
<reference evidence="1 2" key="1">
    <citation type="submission" date="2016-05" db="EMBL/GenBank/DDBJ databases">
        <title>First whole genome sequencing of Entamoeba histolytica HM1:IMSS-clone-6.</title>
        <authorList>
            <person name="Mukherjee Avik.K."/>
            <person name="Izumyama S."/>
            <person name="Nakada-Tsukui K."/>
            <person name="Nozaki T."/>
        </authorList>
    </citation>
    <scope>NUCLEOTIDE SEQUENCE [LARGE SCALE GENOMIC DNA]</scope>
    <source>
        <strain evidence="1 2">HM1:IMSS clone 6</strain>
    </source>
</reference>
<name>A0A5K1VQK6_ENTHI</name>
<dbReference type="VEuPathDB" id="AmoebaDB:EHI_159320"/>
<dbReference type="EMBL" id="BDEQ01000001">
    <property type="protein sequence ID" value="GAT93277.1"/>
    <property type="molecule type" value="Genomic_DNA"/>
</dbReference>